<evidence type="ECO:0000256" key="1">
    <source>
        <dbReference type="SAM" id="MobiDB-lite"/>
    </source>
</evidence>
<keyword evidence="3" id="KW-1185">Reference proteome</keyword>
<organism evidence="2 3">
    <name type="scientific">Canariomyces notabilis</name>
    <dbReference type="NCBI Taxonomy" id="2074819"/>
    <lineage>
        <taxon>Eukaryota</taxon>
        <taxon>Fungi</taxon>
        <taxon>Dikarya</taxon>
        <taxon>Ascomycota</taxon>
        <taxon>Pezizomycotina</taxon>
        <taxon>Sordariomycetes</taxon>
        <taxon>Sordariomycetidae</taxon>
        <taxon>Sordariales</taxon>
        <taxon>Chaetomiaceae</taxon>
        <taxon>Canariomyces</taxon>
    </lineage>
</organism>
<evidence type="ECO:0000313" key="3">
    <source>
        <dbReference type="Proteomes" id="UP001302812"/>
    </source>
</evidence>
<reference evidence="2" key="2">
    <citation type="submission" date="2023-05" db="EMBL/GenBank/DDBJ databases">
        <authorList>
            <consortium name="Lawrence Berkeley National Laboratory"/>
            <person name="Steindorff A."/>
            <person name="Hensen N."/>
            <person name="Bonometti L."/>
            <person name="Westerberg I."/>
            <person name="Brannstrom I.O."/>
            <person name="Guillou S."/>
            <person name="Cros-Aarteil S."/>
            <person name="Calhoun S."/>
            <person name="Haridas S."/>
            <person name="Kuo A."/>
            <person name="Mondo S."/>
            <person name="Pangilinan J."/>
            <person name="Riley R."/>
            <person name="Labutti K."/>
            <person name="Andreopoulos B."/>
            <person name="Lipzen A."/>
            <person name="Chen C."/>
            <person name="Yanf M."/>
            <person name="Daum C."/>
            <person name="Ng V."/>
            <person name="Clum A."/>
            <person name="Ohm R."/>
            <person name="Martin F."/>
            <person name="Silar P."/>
            <person name="Natvig D."/>
            <person name="Lalanne C."/>
            <person name="Gautier V."/>
            <person name="Ament-Velasquez S.L."/>
            <person name="Kruys A."/>
            <person name="Hutchinson M.I."/>
            <person name="Powell A.J."/>
            <person name="Barry K."/>
            <person name="Miller A.N."/>
            <person name="Grigoriev I.V."/>
            <person name="Debuchy R."/>
            <person name="Gladieux P."/>
            <person name="Thoren M.H."/>
            <person name="Johannesson H."/>
        </authorList>
    </citation>
    <scope>NUCLEOTIDE SEQUENCE</scope>
    <source>
        <strain evidence="2">CBS 508.74</strain>
    </source>
</reference>
<accession>A0AAN6YUZ6</accession>
<protein>
    <submittedName>
        <fullName evidence="2">Uncharacterized protein</fullName>
    </submittedName>
</protein>
<gene>
    <name evidence="2" type="ORF">N656DRAFT_776139</name>
</gene>
<dbReference type="Proteomes" id="UP001302812">
    <property type="component" value="Unassembled WGS sequence"/>
</dbReference>
<evidence type="ECO:0000313" key="2">
    <source>
        <dbReference type="EMBL" id="KAK4115071.1"/>
    </source>
</evidence>
<name>A0AAN6YUZ6_9PEZI</name>
<dbReference type="AlphaFoldDB" id="A0AAN6YUZ6"/>
<reference evidence="2" key="1">
    <citation type="journal article" date="2023" name="Mol. Phylogenet. Evol.">
        <title>Genome-scale phylogeny and comparative genomics of the fungal order Sordariales.</title>
        <authorList>
            <person name="Hensen N."/>
            <person name="Bonometti L."/>
            <person name="Westerberg I."/>
            <person name="Brannstrom I.O."/>
            <person name="Guillou S."/>
            <person name="Cros-Aarteil S."/>
            <person name="Calhoun S."/>
            <person name="Haridas S."/>
            <person name="Kuo A."/>
            <person name="Mondo S."/>
            <person name="Pangilinan J."/>
            <person name="Riley R."/>
            <person name="LaButti K."/>
            <person name="Andreopoulos B."/>
            <person name="Lipzen A."/>
            <person name="Chen C."/>
            <person name="Yan M."/>
            <person name="Daum C."/>
            <person name="Ng V."/>
            <person name="Clum A."/>
            <person name="Steindorff A."/>
            <person name="Ohm R.A."/>
            <person name="Martin F."/>
            <person name="Silar P."/>
            <person name="Natvig D.O."/>
            <person name="Lalanne C."/>
            <person name="Gautier V."/>
            <person name="Ament-Velasquez S.L."/>
            <person name="Kruys A."/>
            <person name="Hutchinson M.I."/>
            <person name="Powell A.J."/>
            <person name="Barry K."/>
            <person name="Miller A.N."/>
            <person name="Grigoriev I.V."/>
            <person name="Debuchy R."/>
            <person name="Gladieux P."/>
            <person name="Hiltunen Thoren M."/>
            <person name="Johannesson H."/>
        </authorList>
    </citation>
    <scope>NUCLEOTIDE SEQUENCE</scope>
    <source>
        <strain evidence="2">CBS 508.74</strain>
    </source>
</reference>
<dbReference type="EMBL" id="MU853335">
    <property type="protein sequence ID" value="KAK4115071.1"/>
    <property type="molecule type" value="Genomic_DNA"/>
</dbReference>
<feature type="compositionally biased region" description="Polar residues" evidence="1">
    <location>
        <begin position="91"/>
        <end position="100"/>
    </location>
</feature>
<feature type="region of interest" description="Disordered" evidence="1">
    <location>
        <begin position="86"/>
        <end position="119"/>
    </location>
</feature>
<sequence>MKLLSFGSVDDAAAVLLLWAVTLAMLGDGYGRLAVKTTETPGEATSPPGWRESWFLTPKTPRCWGWIQETASFDLGRERLGEADRLAALESRSTSPTVSTPKGGHHPVNLEPVQQTYPG</sequence>
<comment type="caution">
    <text evidence="2">The sequence shown here is derived from an EMBL/GenBank/DDBJ whole genome shotgun (WGS) entry which is preliminary data.</text>
</comment>
<dbReference type="RefSeq" id="XP_064672641.1">
    <property type="nucleotide sequence ID" value="XM_064814575.1"/>
</dbReference>
<dbReference type="GeneID" id="89938700"/>
<proteinExistence type="predicted"/>